<dbReference type="RefSeq" id="WP_238244837.1">
    <property type="nucleotide sequence ID" value="NZ_BPQP01000044.1"/>
</dbReference>
<dbReference type="PROSITE" id="PS51007">
    <property type="entry name" value="CYTC"/>
    <property type="match status" value="1"/>
</dbReference>
<dbReference type="InterPro" id="IPR030999">
    <property type="entry name" value="Thiosulf_SoxX"/>
</dbReference>
<proteinExistence type="predicted"/>
<dbReference type="SUPFAM" id="SSF46626">
    <property type="entry name" value="Cytochrome c"/>
    <property type="match status" value="1"/>
</dbReference>
<comment type="caution">
    <text evidence="7">The sequence shown here is derived from an EMBL/GenBank/DDBJ whole genome shotgun (WGS) entry which is preliminary data.</text>
</comment>
<evidence type="ECO:0000256" key="4">
    <source>
        <dbReference type="PROSITE-ProRule" id="PRU00433"/>
    </source>
</evidence>
<feature type="domain" description="Cytochrome c" evidence="6">
    <location>
        <begin position="39"/>
        <end position="143"/>
    </location>
</feature>
<keyword evidence="8" id="KW-1185">Reference proteome</keyword>
<dbReference type="Proteomes" id="UP001055125">
    <property type="component" value="Unassembled WGS sequence"/>
</dbReference>
<feature type="signal peptide" evidence="5">
    <location>
        <begin position="1"/>
        <end position="18"/>
    </location>
</feature>
<evidence type="ECO:0000256" key="3">
    <source>
        <dbReference type="ARBA" id="ARBA00023004"/>
    </source>
</evidence>
<organism evidence="7 8">
    <name type="scientific">Methylobacterium iners</name>
    <dbReference type="NCBI Taxonomy" id="418707"/>
    <lineage>
        <taxon>Bacteria</taxon>
        <taxon>Pseudomonadati</taxon>
        <taxon>Pseudomonadota</taxon>
        <taxon>Alphaproteobacteria</taxon>
        <taxon>Hyphomicrobiales</taxon>
        <taxon>Methylobacteriaceae</taxon>
        <taxon>Methylobacterium</taxon>
    </lineage>
</organism>
<name>A0ABQ4RYF2_9HYPH</name>
<keyword evidence="2 4" id="KW-0479">Metal-binding</keyword>
<sequence length="151" mass="15555">MGSLLTLLALTAPAAAEAGLPPVAIRGDAIPTSLTGAPGDPARGRAIVADRTKGLCLLCHAAPIPEERFQGDIGPGLAGVGARLSPAQLRLRLVDGQALNPDTIMPSYYRIDPSPRVGAAFAGKPVLDAQGIEDVVAYLATLRETEEGQRP</sequence>
<evidence type="ECO:0000313" key="7">
    <source>
        <dbReference type="EMBL" id="GJD95696.1"/>
    </source>
</evidence>
<accession>A0ABQ4RYF2</accession>
<evidence type="ECO:0000313" key="8">
    <source>
        <dbReference type="Proteomes" id="UP001055125"/>
    </source>
</evidence>
<dbReference type="EMBL" id="BPQP01000044">
    <property type="protein sequence ID" value="GJD95696.1"/>
    <property type="molecule type" value="Genomic_DNA"/>
</dbReference>
<keyword evidence="3 4" id="KW-0408">Iron</keyword>
<evidence type="ECO:0000256" key="5">
    <source>
        <dbReference type="SAM" id="SignalP"/>
    </source>
</evidence>
<dbReference type="InterPro" id="IPR009056">
    <property type="entry name" value="Cyt_c-like_dom"/>
</dbReference>
<evidence type="ECO:0000256" key="1">
    <source>
        <dbReference type="ARBA" id="ARBA00022617"/>
    </source>
</evidence>
<reference evidence="7" key="1">
    <citation type="journal article" date="2021" name="Front. Microbiol.">
        <title>Comprehensive Comparative Genomics and Phenotyping of Methylobacterium Species.</title>
        <authorList>
            <person name="Alessa O."/>
            <person name="Ogura Y."/>
            <person name="Fujitani Y."/>
            <person name="Takami H."/>
            <person name="Hayashi T."/>
            <person name="Sahin N."/>
            <person name="Tani A."/>
        </authorList>
    </citation>
    <scope>NUCLEOTIDE SEQUENCE</scope>
    <source>
        <strain evidence="7">DSM 19015</strain>
    </source>
</reference>
<evidence type="ECO:0000256" key="2">
    <source>
        <dbReference type="ARBA" id="ARBA00022723"/>
    </source>
</evidence>
<feature type="chain" id="PRO_5045315808" description="Cytochrome c domain-containing protein" evidence="5">
    <location>
        <begin position="19"/>
        <end position="151"/>
    </location>
</feature>
<evidence type="ECO:0000259" key="6">
    <source>
        <dbReference type="PROSITE" id="PS51007"/>
    </source>
</evidence>
<keyword evidence="1 4" id="KW-0349">Heme</keyword>
<protein>
    <recommendedName>
        <fullName evidence="6">Cytochrome c domain-containing protein</fullName>
    </recommendedName>
</protein>
<keyword evidence="5" id="KW-0732">Signal</keyword>
<dbReference type="Gene3D" id="1.10.760.10">
    <property type="entry name" value="Cytochrome c-like domain"/>
    <property type="match status" value="1"/>
</dbReference>
<dbReference type="NCBIfam" id="TIGR04485">
    <property type="entry name" value="thiosulf_SoxX"/>
    <property type="match status" value="1"/>
</dbReference>
<dbReference type="InterPro" id="IPR036909">
    <property type="entry name" value="Cyt_c-like_dom_sf"/>
</dbReference>
<reference evidence="7" key="2">
    <citation type="submission" date="2021-08" db="EMBL/GenBank/DDBJ databases">
        <authorList>
            <person name="Tani A."/>
            <person name="Ola A."/>
            <person name="Ogura Y."/>
            <person name="Katsura K."/>
            <person name="Hayashi T."/>
        </authorList>
    </citation>
    <scope>NUCLEOTIDE SEQUENCE</scope>
    <source>
        <strain evidence="7">DSM 19015</strain>
    </source>
</reference>
<gene>
    <name evidence="7" type="ORF">OCOJLMKI_2910</name>
</gene>